<dbReference type="Pfam" id="PF02372">
    <property type="entry name" value="IL15"/>
    <property type="match status" value="1"/>
</dbReference>
<comment type="subcellular location">
    <subcellularLocation>
        <location evidence="1">Secreted</location>
    </subcellularLocation>
</comment>
<evidence type="ECO:0000256" key="3">
    <source>
        <dbReference type="ARBA" id="ARBA00022514"/>
    </source>
</evidence>
<reference evidence="8" key="1">
    <citation type="submission" date="2022-12" db="EMBL/GenBank/DDBJ databases">
        <authorList>
            <person name="Alioto T."/>
            <person name="Alioto T."/>
            <person name="Gomez Garrido J."/>
        </authorList>
    </citation>
    <scope>NUCLEOTIDE SEQUENCE</scope>
</reference>
<keyword evidence="4" id="KW-0964">Secreted</keyword>
<dbReference type="Gene3D" id="1.20.1250.70">
    <property type="entry name" value="Interleukin-15/Interleukin-21"/>
    <property type="match status" value="1"/>
</dbReference>
<dbReference type="Proteomes" id="UP001178461">
    <property type="component" value="Chromosome 9"/>
</dbReference>
<keyword evidence="3 7" id="KW-0202">Cytokine</keyword>
<dbReference type="GO" id="GO:0042102">
    <property type="term" value="P:positive regulation of T cell proliferation"/>
    <property type="evidence" value="ECO:0007669"/>
    <property type="project" value="TreeGrafter"/>
</dbReference>
<evidence type="ECO:0000256" key="7">
    <source>
        <dbReference type="RuleBase" id="RU003453"/>
    </source>
</evidence>
<dbReference type="GO" id="GO:0042119">
    <property type="term" value="P:neutrophil activation"/>
    <property type="evidence" value="ECO:0007669"/>
    <property type="project" value="TreeGrafter"/>
</dbReference>
<dbReference type="AlphaFoldDB" id="A0AA35KU34"/>
<evidence type="ECO:0000256" key="6">
    <source>
        <dbReference type="ARBA" id="ARBA00023157"/>
    </source>
</evidence>
<comment type="similarity">
    <text evidence="2 7">Belongs to the IL-15/IL-21 family.</text>
</comment>
<dbReference type="GO" id="GO:0005615">
    <property type="term" value="C:extracellular space"/>
    <property type="evidence" value="ECO:0007669"/>
    <property type="project" value="UniProtKB-KW"/>
</dbReference>
<evidence type="ECO:0000256" key="4">
    <source>
        <dbReference type="ARBA" id="ARBA00022525"/>
    </source>
</evidence>
<evidence type="ECO:0000256" key="2">
    <source>
        <dbReference type="ARBA" id="ARBA00006050"/>
    </source>
</evidence>
<dbReference type="GO" id="GO:0005125">
    <property type="term" value="F:cytokine activity"/>
    <property type="evidence" value="ECO:0007669"/>
    <property type="project" value="UniProtKB-KW"/>
</dbReference>
<organism evidence="8 9">
    <name type="scientific">Podarcis lilfordi</name>
    <name type="common">Lilford's wall lizard</name>
    <dbReference type="NCBI Taxonomy" id="74358"/>
    <lineage>
        <taxon>Eukaryota</taxon>
        <taxon>Metazoa</taxon>
        <taxon>Chordata</taxon>
        <taxon>Craniata</taxon>
        <taxon>Vertebrata</taxon>
        <taxon>Euteleostomi</taxon>
        <taxon>Lepidosauria</taxon>
        <taxon>Squamata</taxon>
        <taxon>Bifurcata</taxon>
        <taxon>Unidentata</taxon>
        <taxon>Episquamata</taxon>
        <taxon>Laterata</taxon>
        <taxon>Lacertibaenia</taxon>
        <taxon>Lacertidae</taxon>
        <taxon>Podarcis</taxon>
    </lineage>
</organism>
<dbReference type="InterPro" id="IPR009079">
    <property type="entry name" value="4_helix_cytokine-like_core"/>
</dbReference>
<dbReference type="SUPFAM" id="SSF47266">
    <property type="entry name" value="4-helical cytokines"/>
    <property type="match status" value="1"/>
</dbReference>
<keyword evidence="9" id="KW-1185">Reference proteome</keyword>
<evidence type="ECO:0000313" key="8">
    <source>
        <dbReference type="EMBL" id="CAI5784320.1"/>
    </source>
</evidence>
<keyword evidence="6" id="KW-1015">Disulfide bond</keyword>
<dbReference type="GO" id="GO:0006955">
    <property type="term" value="P:immune response"/>
    <property type="evidence" value="ECO:0007669"/>
    <property type="project" value="InterPro"/>
</dbReference>
<dbReference type="InterPro" id="IPR003443">
    <property type="entry name" value="IL-15/IL-21_fam"/>
</dbReference>
<proteinExistence type="inferred from homology"/>
<dbReference type="PANTHER" id="PTHR14356">
    <property type="entry name" value="INTERLEUKIN-15-RELATED"/>
    <property type="match status" value="1"/>
</dbReference>
<dbReference type="GO" id="GO:0005126">
    <property type="term" value="F:cytokine receptor binding"/>
    <property type="evidence" value="ECO:0007669"/>
    <property type="project" value="InterPro"/>
</dbReference>
<keyword evidence="5" id="KW-0732">Signal</keyword>
<sequence>MYVIMSNYFQSSLINDPAVTIFVLCTLAFFQPSSCVLQKEIKYDIWKAVMDDLNLTIEALPTKINATLYTADLKDFNDCNLSVVKCFQLEMEVISYEYKFENDTMLWNKVDKIIHNVKYLLENDKQETKTSKWQQCETFAEKNCTDFLKNFKTMAQMCYTELNAK</sequence>
<dbReference type="GO" id="GO:0001819">
    <property type="term" value="P:positive regulation of cytokine production"/>
    <property type="evidence" value="ECO:0007669"/>
    <property type="project" value="TreeGrafter"/>
</dbReference>
<evidence type="ECO:0000313" key="9">
    <source>
        <dbReference type="Proteomes" id="UP001178461"/>
    </source>
</evidence>
<evidence type="ECO:0000256" key="1">
    <source>
        <dbReference type="ARBA" id="ARBA00004613"/>
    </source>
</evidence>
<name>A0AA35KU34_9SAUR</name>
<accession>A0AA35KU34</accession>
<protein>
    <recommendedName>
        <fullName evidence="7">Interleukin</fullName>
    </recommendedName>
</protein>
<dbReference type="EMBL" id="OX395134">
    <property type="protein sequence ID" value="CAI5784320.1"/>
    <property type="molecule type" value="Genomic_DNA"/>
</dbReference>
<gene>
    <name evidence="8" type="ORF">PODLI_1B034155</name>
</gene>
<dbReference type="InterPro" id="IPR020439">
    <property type="entry name" value="IL-15"/>
</dbReference>
<dbReference type="GO" id="GO:0050778">
    <property type="term" value="P:positive regulation of immune response"/>
    <property type="evidence" value="ECO:0007669"/>
    <property type="project" value="TreeGrafter"/>
</dbReference>
<dbReference type="PANTHER" id="PTHR14356:SF3">
    <property type="entry name" value="INTERLEUKIN-15"/>
    <property type="match status" value="1"/>
</dbReference>
<evidence type="ECO:0000256" key="5">
    <source>
        <dbReference type="ARBA" id="ARBA00022729"/>
    </source>
</evidence>
<dbReference type="PRINTS" id="PR01930">
    <property type="entry name" value="INTRLEUKIN15"/>
</dbReference>